<accession>A0A517XL85</accession>
<feature type="chain" id="PRO_5021869635" evidence="1">
    <location>
        <begin position="28"/>
        <end position="244"/>
    </location>
</feature>
<proteinExistence type="predicted"/>
<evidence type="ECO:0000313" key="3">
    <source>
        <dbReference type="Proteomes" id="UP000319576"/>
    </source>
</evidence>
<feature type="signal peptide" evidence="1">
    <location>
        <begin position="1"/>
        <end position="27"/>
    </location>
</feature>
<reference evidence="2 3" key="1">
    <citation type="submission" date="2019-02" db="EMBL/GenBank/DDBJ databases">
        <title>Deep-cultivation of Planctomycetes and their phenomic and genomic characterization uncovers novel biology.</title>
        <authorList>
            <person name="Wiegand S."/>
            <person name="Jogler M."/>
            <person name="Boedeker C."/>
            <person name="Pinto D."/>
            <person name="Vollmers J."/>
            <person name="Rivas-Marin E."/>
            <person name="Kohn T."/>
            <person name="Peeters S.H."/>
            <person name="Heuer A."/>
            <person name="Rast P."/>
            <person name="Oberbeckmann S."/>
            <person name="Bunk B."/>
            <person name="Jeske O."/>
            <person name="Meyerdierks A."/>
            <person name="Storesund J.E."/>
            <person name="Kallscheuer N."/>
            <person name="Luecker S."/>
            <person name="Lage O.M."/>
            <person name="Pohl T."/>
            <person name="Merkel B.J."/>
            <person name="Hornburger P."/>
            <person name="Mueller R.-W."/>
            <person name="Bruemmer F."/>
            <person name="Labrenz M."/>
            <person name="Spormann A.M."/>
            <person name="Op den Camp H."/>
            <person name="Overmann J."/>
            <person name="Amann R."/>
            <person name="Jetten M.S.M."/>
            <person name="Mascher T."/>
            <person name="Medema M.H."/>
            <person name="Devos D.P."/>
            <person name="Kaster A.-K."/>
            <person name="Ovreas L."/>
            <person name="Rohde M."/>
            <person name="Galperin M.Y."/>
            <person name="Jogler C."/>
        </authorList>
    </citation>
    <scope>NUCLEOTIDE SEQUENCE [LARGE SCALE GENOMIC DNA]</scope>
    <source>
        <strain evidence="2 3">ETA_A1</strain>
    </source>
</reference>
<name>A0A517XL85_9BACT</name>
<dbReference type="RefSeq" id="WP_145233422.1">
    <property type="nucleotide sequence ID" value="NZ_CP036273.1"/>
</dbReference>
<keyword evidence="1" id="KW-0732">Signal</keyword>
<dbReference type="KEGG" id="uli:ETAA1_01520"/>
<dbReference type="Proteomes" id="UP000319576">
    <property type="component" value="Chromosome"/>
</dbReference>
<organism evidence="2 3">
    <name type="scientific">Urbifossiella limnaea</name>
    <dbReference type="NCBI Taxonomy" id="2528023"/>
    <lineage>
        <taxon>Bacteria</taxon>
        <taxon>Pseudomonadati</taxon>
        <taxon>Planctomycetota</taxon>
        <taxon>Planctomycetia</taxon>
        <taxon>Gemmatales</taxon>
        <taxon>Gemmataceae</taxon>
        <taxon>Urbifossiella</taxon>
    </lineage>
</organism>
<evidence type="ECO:0000256" key="1">
    <source>
        <dbReference type="SAM" id="SignalP"/>
    </source>
</evidence>
<evidence type="ECO:0000313" key="2">
    <source>
        <dbReference type="EMBL" id="QDU18268.1"/>
    </source>
</evidence>
<dbReference type="EMBL" id="CP036273">
    <property type="protein sequence ID" value="QDU18268.1"/>
    <property type="molecule type" value="Genomic_DNA"/>
</dbReference>
<keyword evidence="3" id="KW-1185">Reference proteome</keyword>
<dbReference type="AlphaFoldDB" id="A0A517XL85"/>
<protein>
    <submittedName>
        <fullName evidence="2">Uncharacterized protein</fullName>
    </submittedName>
</protein>
<gene>
    <name evidence="2" type="ORF">ETAA1_01520</name>
</gene>
<sequence length="244" mass="27508" precursor="true">MCPTRIRIALLAFGLAALSVAGLPALAGAQASDSPEGGAPDAVQKGVPKKDPKYYLWKYQGPTDKWKKVKDKQGKEVEDKSHKALHYTGKSNQGWRLVHPQYWNEAATLRTATDLVIYTITLDGGSPPNPNSTDPGQLNFCLYHCEDKWVYKDTNPSFQCLYDSPLNANCIEFRDCKEACGLRTRKDAMYFTVCKDGEDLYNGRKCCEPEPVMDRVSLPVCYPVPVEKHHCSLFDRIRSRRICR</sequence>